<sequence length="155" mass="15779">MAAIGVHLGCTSACVAVYKVRRCGAGLRLHDGHPILWRGVIHRLESGVSPALRCEVARTLRGEGLAGPTSPPAAPPESSLLRDGLRLLATQARGVPGASGRGVPGRDPGRGLADVWASGFSWVGGPREVVAREVRGGSGPGDCKAAVLAALGPKV</sequence>
<dbReference type="Proteomes" id="UP001266305">
    <property type="component" value="Unassembled WGS sequence"/>
</dbReference>
<keyword evidence="2" id="KW-1185">Reference proteome</keyword>
<reference evidence="1 2" key="1">
    <citation type="submission" date="2023-05" db="EMBL/GenBank/DDBJ databases">
        <title>B98-5 Cell Line De Novo Hybrid Assembly: An Optical Mapping Approach.</title>
        <authorList>
            <person name="Kananen K."/>
            <person name="Auerbach J.A."/>
            <person name="Kautto E."/>
            <person name="Blachly J.S."/>
        </authorList>
    </citation>
    <scope>NUCLEOTIDE SEQUENCE [LARGE SCALE GENOMIC DNA]</scope>
    <source>
        <strain evidence="1">B95-8</strain>
        <tissue evidence="1">Cell line</tissue>
    </source>
</reference>
<name>A0ABQ9V7W5_SAGOE</name>
<dbReference type="EMBL" id="JASSZA010000007">
    <property type="protein sequence ID" value="KAK2105327.1"/>
    <property type="molecule type" value="Genomic_DNA"/>
</dbReference>
<accession>A0ABQ9V7W5</accession>
<organism evidence="1 2">
    <name type="scientific">Saguinus oedipus</name>
    <name type="common">Cotton-top tamarin</name>
    <name type="synonym">Oedipomidas oedipus</name>
    <dbReference type="NCBI Taxonomy" id="9490"/>
    <lineage>
        <taxon>Eukaryota</taxon>
        <taxon>Metazoa</taxon>
        <taxon>Chordata</taxon>
        <taxon>Craniata</taxon>
        <taxon>Vertebrata</taxon>
        <taxon>Euteleostomi</taxon>
        <taxon>Mammalia</taxon>
        <taxon>Eutheria</taxon>
        <taxon>Euarchontoglires</taxon>
        <taxon>Primates</taxon>
        <taxon>Haplorrhini</taxon>
        <taxon>Platyrrhini</taxon>
        <taxon>Cebidae</taxon>
        <taxon>Callitrichinae</taxon>
        <taxon>Saguinus</taxon>
    </lineage>
</organism>
<comment type="caution">
    <text evidence="1">The sequence shown here is derived from an EMBL/GenBank/DDBJ whole genome shotgun (WGS) entry which is preliminary data.</text>
</comment>
<evidence type="ECO:0000313" key="2">
    <source>
        <dbReference type="Proteomes" id="UP001266305"/>
    </source>
</evidence>
<proteinExistence type="predicted"/>
<protein>
    <submittedName>
        <fullName evidence="1">Uncharacterized protein</fullName>
    </submittedName>
</protein>
<gene>
    <name evidence="1" type="ORF">P7K49_014841</name>
</gene>
<evidence type="ECO:0000313" key="1">
    <source>
        <dbReference type="EMBL" id="KAK2105327.1"/>
    </source>
</evidence>